<feature type="region of interest" description="Disordered" evidence="1">
    <location>
        <begin position="164"/>
        <end position="187"/>
    </location>
</feature>
<feature type="compositionally biased region" description="Pro residues" evidence="1">
    <location>
        <begin position="107"/>
        <end position="127"/>
    </location>
</feature>
<dbReference type="PANTHER" id="PTHR13663">
    <property type="entry name" value="SIMILAR TO RIKEN CDNA 6430548M08"/>
    <property type="match status" value="1"/>
</dbReference>
<evidence type="ECO:0000313" key="4">
    <source>
        <dbReference type="Proteomes" id="UP001487740"/>
    </source>
</evidence>
<evidence type="ECO:0000259" key="2">
    <source>
        <dbReference type="Pfam" id="PF12335"/>
    </source>
</evidence>
<dbReference type="Pfam" id="PF12335">
    <property type="entry name" value="SBF2"/>
    <property type="match status" value="1"/>
</dbReference>
<feature type="region of interest" description="Disordered" evidence="1">
    <location>
        <begin position="98"/>
        <end position="140"/>
    </location>
</feature>
<dbReference type="InterPro" id="IPR039872">
    <property type="entry name" value="KIAA0513"/>
</dbReference>
<dbReference type="EMBL" id="JARAKH010000030">
    <property type="protein sequence ID" value="KAK8387355.1"/>
    <property type="molecule type" value="Genomic_DNA"/>
</dbReference>
<proteinExistence type="predicted"/>
<organism evidence="3 4">
    <name type="scientific">Scylla paramamosain</name>
    <name type="common">Mud crab</name>
    <dbReference type="NCBI Taxonomy" id="85552"/>
    <lineage>
        <taxon>Eukaryota</taxon>
        <taxon>Metazoa</taxon>
        <taxon>Ecdysozoa</taxon>
        <taxon>Arthropoda</taxon>
        <taxon>Crustacea</taxon>
        <taxon>Multicrustacea</taxon>
        <taxon>Malacostraca</taxon>
        <taxon>Eumalacostraca</taxon>
        <taxon>Eucarida</taxon>
        <taxon>Decapoda</taxon>
        <taxon>Pleocyemata</taxon>
        <taxon>Brachyura</taxon>
        <taxon>Eubrachyura</taxon>
        <taxon>Portunoidea</taxon>
        <taxon>Portunidae</taxon>
        <taxon>Portuninae</taxon>
        <taxon>Scylla</taxon>
    </lineage>
</organism>
<feature type="region of interest" description="Disordered" evidence="1">
    <location>
        <begin position="286"/>
        <end position="314"/>
    </location>
</feature>
<accession>A0AAW0TI08</accession>
<feature type="compositionally biased region" description="Low complexity" evidence="1">
    <location>
        <begin position="164"/>
        <end position="184"/>
    </location>
</feature>
<sequence>MCNLHQTLTGELAGITAATLPILGRTRHRSFTRIPCLALLAYRQKSPHHLLDMTATANEAGGGFLRTRLRSALHTSNDLLSGLSSNISRLSVFSVASGNSNASSERSPPPHAPTNAPEKPPSTPPLQLPSSPEESHRSPTMKEMIKETFKLENLRELRPTLEELMQSESSSEPSTLPTDTPDSPKTGFRYHLNHLNQAIPKKLVDYKQLAIRTLSGEAGDGPPGAAEDVNACAINVECVDDKTEGNAEETKDVVEGASTGLSSRSFNSMHSLYATGPDPYDKLKYRPDIISSGTPSDGEGLGHSTSMDSTDSDPHKKLWIRSVGSQTSLQSWASSLSYDSQAEDYNEPKEFMRKFVEEVFKTPHMIDIDKKARFGELAQTEQGRLWFARCINAKRCCKCVTEASFFSLIQHFSVMLFECNEAEDFSPAKSLMNMCFTYYHEALTPGGQNRTKEFLYSYLRQQPIWRSIRFWNAAFFDALQCERSLRPVITREEVESNRLQAVTDELHYQENITFGQLGTFTCNMHAFGLSKDMVNEFLRKQVTIASLRPDQVKLLRENVERMYSGKQEWQ</sequence>
<dbReference type="InterPro" id="IPR022096">
    <property type="entry name" value="SBF1/SBF2"/>
</dbReference>
<dbReference type="AlphaFoldDB" id="A0AAW0TI08"/>
<keyword evidence="4" id="KW-1185">Reference proteome</keyword>
<evidence type="ECO:0000313" key="3">
    <source>
        <dbReference type="EMBL" id="KAK8387355.1"/>
    </source>
</evidence>
<dbReference type="Proteomes" id="UP001487740">
    <property type="component" value="Unassembled WGS sequence"/>
</dbReference>
<name>A0AAW0TI08_SCYPA</name>
<protein>
    <recommendedName>
        <fullName evidence="2">SBF1/SBF2 domain-containing protein</fullName>
    </recommendedName>
</protein>
<reference evidence="3 4" key="1">
    <citation type="submission" date="2023-03" db="EMBL/GenBank/DDBJ databases">
        <title>High-quality genome of Scylla paramamosain provides insights in environmental adaptation.</title>
        <authorList>
            <person name="Zhang L."/>
        </authorList>
    </citation>
    <scope>NUCLEOTIDE SEQUENCE [LARGE SCALE GENOMIC DNA]</scope>
    <source>
        <strain evidence="3">LZ_2023a</strain>
        <tissue evidence="3">Muscle</tissue>
    </source>
</reference>
<gene>
    <name evidence="3" type="ORF">O3P69_018142</name>
</gene>
<comment type="caution">
    <text evidence="3">The sequence shown here is derived from an EMBL/GenBank/DDBJ whole genome shotgun (WGS) entry which is preliminary data.</text>
</comment>
<dbReference type="PANTHER" id="PTHR13663:SF2">
    <property type="entry name" value="SIMILAR TO RIKEN CDNA 6430548M08"/>
    <property type="match status" value="1"/>
</dbReference>
<evidence type="ECO:0000256" key="1">
    <source>
        <dbReference type="SAM" id="MobiDB-lite"/>
    </source>
</evidence>
<feature type="domain" description="SBF1/SBF2" evidence="2">
    <location>
        <begin position="381"/>
        <end position="497"/>
    </location>
</feature>